<dbReference type="SUPFAM" id="SSF56349">
    <property type="entry name" value="DNA breaking-rejoining enzymes"/>
    <property type="match status" value="1"/>
</dbReference>
<dbReference type="GO" id="GO:0003677">
    <property type="term" value="F:DNA binding"/>
    <property type="evidence" value="ECO:0007669"/>
    <property type="project" value="UniProtKB-KW"/>
</dbReference>
<protein>
    <recommendedName>
        <fullName evidence="7">Tyr recombinase domain-containing protein</fullName>
    </recommendedName>
</protein>
<dbReference type="Proteomes" id="UP000183417">
    <property type="component" value="Unassembled WGS sequence"/>
</dbReference>
<reference evidence="4 5" key="1">
    <citation type="submission" date="2016-10" db="EMBL/GenBank/DDBJ databases">
        <authorList>
            <person name="de Groot N.N."/>
        </authorList>
    </citation>
    <scope>NUCLEOTIDE SEQUENCE [LARGE SCALE GENOMIC DNA]</scope>
    <source>
        <strain evidence="4 5">LMG 24775</strain>
    </source>
</reference>
<dbReference type="GeneID" id="94689080"/>
<geneLocation type="plasmid" evidence="3 6">
    <name>unnamed</name>
</geneLocation>
<dbReference type="Gene3D" id="1.10.150.130">
    <property type="match status" value="1"/>
</dbReference>
<gene>
    <name evidence="3" type="ORF">I6G47_32280</name>
    <name evidence="4" type="ORF">SAMN05421547_108208</name>
</gene>
<organism evidence="4 5">
    <name type="scientific">Delftia lacustris</name>
    <dbReference type="NCBI Taxonomy" id="558537"/>
    <lineage>
        <taxon>Bacteria</taxon>
        <taxon>Pseudomonadati</taxon>
        <taxon>Pseudomonadota</taxon>
        <taxon>Betaproteobacteria</taxon>
        <taxon>Burkholderiales</taxon>
        <taxon>Comamonadaceae</taxon>
        <taxon>Delftia</taxon>
    </lineage>
</organism>
<keyword evidence="3" id="KW-0614">Plasmid</keyword>
<evidence type="ECO:0000256" key="1">
    <source>
        <dbReference type="ARBA" id="ARBA00023125"/>
    </source>
</evidence>
<evidence type="ECO:0000313" key="5">
    <source>
        <dbReference type="Proteomes" id="UP000183417"/>
    </source>
</evidence>
<evidence type="ECO:0000256" key="2">
    <source>
        <dbReference type="ARBA" id="ARBA00023172"/>
    </source>
</evidence>
<dbReference type="InterPro" id="IPR010998">
    <property type="entry name" value="Integrase_recombinase_N"/>
</dbReference>
<dbReference type="Gene3D" id="1.10.443.10">
    <property type="entry name" value="Intergrase catalytic core"/>
    <property type="match status" value="1"/>
</dbReference>
<sequence length="352" mass="39165">MSELLQESIFNEPPSAEVLLDLWLDYGSSADRDPIGLKGEPSYRYFWSTWTKYLKTGRNAELPAPIEWHAVTSEDVVGFLTSGPESRKEDTQVSDITRRRYWRLLERIYDFALQQGWVSSNPAKALERMDTPPSEDPLGAIVTPKVWAALSSILLAPVDGDPISARNRALLICLTAMALTPMEVRTLTLNSVLYSMDEGTERPHQLQLDGPGKNQRRRVVLPTVAVAALQDWLAIRSRVACKPEVESLFCTNRGASRSGGKPAGQMTPVTLLLLVRDLLVAAAKTAGEPLPARLGPQILRNTRLVMWLNEGVPASQVAVWAGLKNVKGLYHLREHLNPEIRITVKNVRDDED</sequence>
<dbReference type="RefSeq" id="WP_143044580.1">
    <property type="nucleotide sequence ID" value="NZ_CP065749.1"/>
</dbReference>
<dbReference type="Proteomes" id="UP000595064">
    <property type="component" value="Plasmid unnamed"/>
</dbReference>
<evidence type="ECO:0000313" key="4">
    <source>
        <dbReference type="EMBL" id="SDY84821.1"/>
    </source>
</evidence>
<dbReference type="EMBL" id="FNPE01000008">
    <property type="protein sequence ID" value="SDY84821.1"/>
    <property type="molecule type" value="Genomic_DNA"/>
</dbReference>
<accession>A0A1H3N793</accession>
<dbReference type="InterPro" id="IPR013762">
    <property type="entry name" value="Integrase-like_cat_sf"/>
</dbReference>
<dbReference type="InterPro" id="IPR011010">
    <property type="entry name" value="DNA_brk_join_enz"/>
</dbReference>
<dbReference type="KEGG" id="dla:I6G47_32280"/>
<evidence type="ECO:0008006" key="7">
    <source>
        <dbReference type="Google" id="ProtNLM"/>
    </source>
</evidence>
<evidence type="ECO:0000313" key="6">
    <source>
        <dbReference type="Proteomes" id="UP000595064"/>
    </source>
</evidence>
<keyword evidence="1" id="KW-0238">DNA-binding</keyword>
<reference evidence="3 6" key="2">
    <citation type="submission" date="2020-12" db="EMBL/GenBank/DDBJ databases">
        <title>FDA dAtabase for Regulatory Grade micrObial Sequences (FDA-ARGOS): Supporting development and validation of Infectious Disease Dx tests.</title>
        <authorList>
            <person name="Sproer C."/>
            <person name="Gronow S."/>
            <person name="Severitt S."/>
            <person name="Schroder I."/>
            <person name="Tallon L."/>
            <person name="Sadzewicz L."/>
            <person name="Zhao X."/>
            <person name="Boylan J."/>
            <person name="Ott S."/>
            <person name="Bowen H."/>
            <person name="Vavikolanu K."/>
            <person name="Mehta A."/>
            <person name="Aluvathingal J."/>
            <person name="Nadendla S."/>
            <person name="Lowell S."/>
            <person name="Myers T."/>
            <person name="Yan Y."/>
            <person name="Sichtig H."/>
        </authorList>
    </citation>
    <scope>NUCLEOTIDE SEQUENCE [LARGE SCALE GENOMIC DNA]</scope>
    <source>
        <strain evidence="3 6">FDAARGOS_890</strain>
        <plasmid evidence="3 6">unnamed</plasmid>
    </source>
</reference>
<evidence type="ECO:0000313" key="3">
    <source>
        <dbReference type="EMBL" id="QPS84833.1"/>
    </source>
</evidence>
<keyword evidence="6" id="KW-1185">Reference proteome</keyword>
<name>A0A1H3N793_9BURK</name>
<keyword evidence="2" id="KW-0233">DNA recombination</keyword>
<dbReference type="AlphaFoldDB" id="A0A1H3N793"/>
<dbReference type="GO" id="GO:0006310">
    <property type="term" value="P:DNA recombination"/>
    <property type="evidence" value="ECO:0007669"/>
    <property type="project" value="UniProtKB-KW"/>
</dbReference>
<proteinExistence type="predicted"/>
<dbReference type="GO" id="GO:0015074">
    <property type="term" value="P:DNA integration"/>
    <property type="evidence" value="ECO:0007669"/>
    <property type="project" value="InterPro"/>
</dbReference>
<dbReference type="EMBL" id="CP065749">
    <property type="protein sequence ID" value="QPS84833.1"/>
    <property type="molecule type" value="Genomic_DNA"/>
</dbReference>